<organism evidence="10 11">
    <name type="scientific">Pseudolactococcus paracarnosus</name>
    <dbReference type="NCBI Taxonomy" id="2749962"/>
    <lineage>
        <taxon>Bacteria</taxon>
        <taxon>Bacillati</taxon>
        <taxon>Bacillota</taxon>
        <taxon>Bacilli</taxon>
        <taxon>Lactobacillales</taxon>
        <taxon>Streptococcaceae</taxon>
        <taxon>Pseudolactococcus</taxon>
    </lineage>
</organism>
<dbReference type="EMBL" id="CP017195">
    <property type="protein sequence ID" value="QDJ27426.1"/>
    <property type="molecule type" value="Genomic_DNA"/>
</dbReference>
<evidence type="ECO:0000256" key="5">
    <source>
        <dbReference type="ARBA" id="ARBA00012670"/>
    </source>
</evidence>
<evidence type="ECO:0000256" key="6">
    <source>
        <dbReference type="ARBA" id="ARBA00022801"/>
    </source>
</evidence>
<dbReference type="InterPro" id="IPR055235">
    <property type="entry name" value="ASD1_cat"/>
</dbReference>
<dbReference type="GO" id="GO:0046373">
    <property type="term" value="P:L-arabinose metabolic process"/>
    <property type="evidence" value="ECO:0007669"/>
    <property type="project" value="InterPro"/>
</dbReference>
<evidence type="ECO:0000256" key="4">
    <source>
        <dbReference type="ARBA" id="ARBA00011165"/>
    </source>
</evidence>
<comment type="similarity">
    <text evidence="3">Belongs to the glycosyl hydrolase 51 family.</text>
</comment>
<dbReference type="Gene3D" id="2.60.40.1180">
    <property type="entry name" value="Golgi alpha-mannosidase II"/>
    <property type="match status" value="1"/>
</dbReference>
<dbReference type="SUPFAM" id="SSF51445">
    <property type="entry name" value="(Trans)glycosidases"/>
    <property type="match status" value="1"/>
</dbReference>
<accession>A0A7L4WAR6</accession>
<feature type="domain" description="Alpha-L-arabinofuranosidase C-terminal" evidence="9">
    <location>
        <begin position="305"/>
        <end position="500"/>
    </location>
</feature>
<proteinExistence type="inferred from homology"/>
<reference evidence="10 11" key="1">
    <citation type="submission" date="2016-09" db="EMBL/GenBank/DDBJ databases">
        <title>Lactic acid bacteria from MAP meat Genome sequencing and assembly.</title>
        <authorList>
            <person name="Behr J."/>
            <person name="Hilgarth M."/>
            <person name="Vogel R.F."/>
        </authorList>
    </citation>
    <scope>NUCLEOTIDE SEQUENCE [LARGE SCALE GENOMIC DNA]</scope>
    <source>
        <strain evidence="10 11">TMW21615</strain>
    </source>
</reference>
<evidence type="ECO:0000313" key="11">
    <source>
        <dbReference type="Proteomes" id="UP000516280"/>
    </source>
</evidence>
<dbReference type="SMART" id="SM00813">
    <property type="entry name" value="Alpha-L-AF_C"/>
    <property type="match status" value="1"/>
</dbReference>
<dbReference type="SUPFAM" id="SSF51011">
    <property type="entry name" value="Glycosyl hydrolase domain"/>
    <property type="match status" value="1"/>
</dbReference>
<gene>
    <name evidence="10" type="ORF">BHS01_02085</name>
</gene>
<keyword evidence="7" id="KW-0119">Carbohydrate metabolism</keyword>
<dbReference type="InterPro" id="IPR013780">
    <property type="entry name" value="Glyco_hydro_b"/>
</dbReference>
<dbReference type="Proteomes" id="UP000516280">
    <property type="component" value="Chromosome"/>
</dbReference>
<comment type="catalytic activity">
    <reaction evidence="1">
        <text>Hydrolysis of terminal non-reducing alpha-L-arabinofuranoside residues in alpha-L-arabinosides.</text>
        <dbReference type="EC" id="3.2.1.55"/>
    </reaction>
</comment>
<dbReference type="GO" id="GO:0000272">
    <property type="term" value="P:polysaccharide catabolic process"/>
    <property type="evidence" value="ECO:0007669"/>
    <property type="project" value="TreeGrafter"/>
</dbReference>
<dbReference type="GO" id="GO:0046556">
    <property type="term" value="F:alpha-L-arabinofuranosidase activity"/>
    <property type="evidence" value="ECO:0007669"/>
    <property type="project" value="UniProtKB-EC"/>
</dbReference>
<protein>
    <recommendedName>
        <fullName evidence="5">non-reducing end alpha-L-arabinofuranosidase</fullName>
        <ecNumber evidence="5">3.2.1.55</ecNumber>
    </recommendedName>
</protein>
<evidence type="ECO:0000259" key="9">
    <source>
        <dbReference type="SMART" id="SM00813"/>
    </source>
</evidence>
<dbReference type="PANTHER" id="PTHR43576:SF3">
    <property type="entry name" value="ALPHA-L-ARABINOFURANOSIDASE C"/>
    <property type="match status" value="1"/>
</dbReference>
<dbReference type="AlphaFoldDB" id="A0A7L4WAR6"/>
<evidence type="ECO:0000256" key="7">
    <source>
        <dbReference type="ARBA" id="ARBA00023277"/>
    </source>
</evidence>
<dbReference type="PANTHER" id="PTHR43576">
    <property type="entry name" value="ALPHA-L-ARABINOFURANOSIDASE C-RELATED"/>
    <property type="match status" value="1"/>
</dbReference>
<dbReference type="EC" id="3.2.1.55" evidence="5"/>
<evidence type="ECO:0000256" key="3">
    <source>
        <dbReference type="ARBA" id="ARBA00007186"/>
    </source>
</evidence>
<evidence type="ECO:0000256" key="8">
    <source>
        <dbReference type="ARBA" id="ARBA00023295"/>
    </source>
</evidence>
<comment type="pathway">
    <text evidence="2">Glycan metabolism.</text>
</comment>
<dbReference type="InterPro" id="IPR010720">
    <property type="entry name" value="Alpha-L-AF_C"/>
</dbReference>
<name>A0A7L4WAR6_9LACT</name>
<evidence type="ECO:0000256" key="1">
    <source>
        <dbReference type="ARBA" id="ARBA00001462"/>
    </source>
</evidence>
<dbReference type="InterPro" id="IPR017853">
    <property type="entry name" value="GH"/>
</dbReference>
<sequence>MSIEKTRITTSSDYKIGEISQRLFGSFIEHMGSVVYTGIYEPGHALADENGFRLDVLEKIKALHLGVIRYPGGNFTSGYDWTDTIGPIAERPKKIDLAWRAIEPNSFGLNEFMTWIKEVGAEPIWTINLGTGTIDQARNIIEYCNFPKGTYWSDLRRSHGVENPHEIKLWCLGNELDGSWQIGAKSAIEYGRLANETSKVMKLVDSSIETVLVGSSTPRLLSYPSWDRIALEEAYDTVDYLALHNYIDKYDEDDLTKPPRTERDDTATYLAKSKRFDRQIEDVIATCDYVKALKRSDKTMYLAFDEWNVHNQPEKQNNAFEIGSPVDWCYFTMEDTLLFASLGLSILRHADRVKIACQSLLVNTIPLILTDAKGACWVNPTYYVMQHLATYAKGEVLQEIKQGPMYDVDKIKSVDYLDSCVVENKEEIILFIVNRMPSHQMFSYQSDQTLADEIQHIELSSASLLDKNTRENPETIVPKETVEVVQWQNKQVDMMLSPYSWHVIKMKKGEKNDI</sequence>
<dbReference type="KEGG" id="lpaa:BHS01_02085"/>
<keyword evidence="6" id="KW-0378">Hydrolase</keyword>
<dbReference type="Pfam" id="PF06964">
    <property type="entry name" value="Alpha-L-AF_C"/>
    <property type="match status" value="1"/>
</dbReference>
<dbReference type="Gene3D" id="3.20.20.80">
    <property type="entry name" value="Glycosidases"/>
    <property type="match status" value="1"/>
</dbReference>
<evidence type="ECO:0000256" key="2">
    <source>
        <dbReference type="ARBA" id="ARBA00004881"/>
    </source>
</evidence>
<keyword evidence="8" id="KW-0326">Glycosidase</keyword>
<evidence type="ECO:0000313" key="10">
    <source>
        <dbReference type="EMBL" id="QDJ27426.1"/>
    </source>
</evidence>
<comment type="subunit">
    <text evidence="4">Homohexamer; trimer of dimers.</text>
</comment>
<dbReference type="RefSeq" id="WP_223271032.1">
    <property type="nucleotide sequence ID" value="NZ_CP017195.1"/>
</dbReference>
<dbReference type="Pfam" id="PF22848">
    <property type="entry name" value="ASD1_dom"/>
    <property type="match status" value="1"/>
</dbReference>